<evidence type="ECO:0000313" key="5">
    <source>
        <dbReference type="Proteomes" id="UP001230978"/>
    </source>
</evidence>
<dbReference type="InterPro" id="IPR036366">
    <property type="entry name" value="PGBDSf"/>
</dbReference>
<evidence type="ECO:0000256" key="2">
    <source>
        <dbReference type="SAM" id="SignalP"/>
    </source>
</evidence>
<keyword evidence="4" id="KW-0645">Protease</keyword>
<dbReference type="GO" id="GO:0006508">
    <property type="term" value="P:proteolysis"/>
    <property type="evidence" value="ECO:0007669"/>
    <property type="project" value="UniProtKB-KW"/>
</dbReference>
<feature type="compositionally biased region" description="Low complexity" evidence="1">
    <location>
        <begin position="114"/>
        <end position="141"/>
    </location>
</feature>
<dbReference type="SUPFAM" id="SSF50494">
    <property type="entry name" value="Trypsin-like serine proteases"/>
    <property type="match status" value="1"/>
</dbReference>
<protein>
    <submittedName>
        <fullName evidence="4">Serine protease</fullName>
    </submittedName>
</protein>
<keyword evidence="4" id="KW-0378">Hydrolase</keyword>
<reference evidence="4 5" key="1">
    <citation type="submission" date="2023-04" db="EMBL/GenBank/DDBJ databases">
        <title>YMD61, complete Genome.</title>
        <authorList>
            <person name="Zhang J."/>
        </authorList>
    </citation>
    <scope>NUCLEOTIDE SEQUENCE [LARGE SCALE GENOMIC DNA]</scope>
    <source>
        <strain evidence="4 5">YMD61</strain>
    </source>
</reference>
<keyword evidence="2" id="KW-0732">Signal</keyword>
<keyword evidence="5" id="KW-1185">Reference proteome</keyword>
<name>A0ABY8Q867_9RHOB</name>
<dbReference type="Gene3D" id="1.10.101.10">
    <property type="entry name" value="PGBD-like superfamily/PGBD"/>
    <property type="match status" value="1"/>
</dbReference>
<dbReference type="Pfam" id="PF01471">
    <property type="entry name" value="PG_binding_1"/>
    <property type="match status" value="1"/>
</dbReference>
<feature type="signal peptide" evidence="2">
    <location>
        <begin position="1"/>
        <end position="23"/>
    </location>
</feature>
<accession>A0ABY8Q867</accession>
<dbReference type="InterPro" id="IPR002477">
    <property type="entry name" value="Peptidoglycan-bd-like"/>
</dbReference>
<dbReference type="InterPro" id="IPR009003">
    <property type="entry name" value="Peptidase_S1_PA"/>
</dbReference>
<evidence type="ECO:0000313" key="4">
    <source>
        <dbReference type="EMBL" id="WGV16266.1"/>
    </source>
</evidence>
<dbReference type="Gene3D" id="2.40.10.120">
    <property type="match status" value="1"/>
</dbReference>
<gene>
    <name evidence="4" type="ORF">QF092_00170</name>
</gene>
<dbReference type="SUPFAM" id="SSF47090">
    <property type="entry name" value="PGBD-like"/>
    <property type="match status" value="1"/>
</dbReference>
<proteinExistence type="predicted"/>
<dbReference type="Pfam" id="PF13365">
    <property type="entry name" value="Trypsin_2"/>
    <property type="match status" value="1"/>
</dbReference>
<dbReference type="InterPro" id="IPR036365">
    <property type="entry name" value="PGBD-like_sf"/>
</dbReference>
<feature type="chain" id="PRO_5045269100" evidence="2">
    <location>
        <begin position="24"/>
        <end position="583"/>
    </location>
</feature>
<sequence length="583" mass="61437">MLRLVIVVLTLGLFLSSPGPANAQQTGQVFIQIEAKPSLTEGRDRADAWAAMFDAVNGFVLTSGWHVVALGPFDRADAVARLDSLKRENLIPRDSFVSDGSSYRARFWPPEGSPAPETATAAPSEAATAAPEPTQEPAQPDETPDQARASESLLTQDEREQIQTALNWFGFYNSAIDGAFGRGTRASMTAWQEANGFDPTGILTSLQRGTLVANYEAQKAALGLQTITEPEAGVEVTLPTALVEFDHYEPPFVHFIARDGSDDLRITLISLPGDQTALYALYDTLQSLAIMPTTGPRDRGERSFTLRGESGSVTSQAYAELSRGLIKGWIVTWNPTADLPVDRILSAVEASFRPIGDRALDPGIVPMDGATKAGLLSGLELRKPRLSASGFFIDAEGHVLTHADAVAQCGRITLDTTTEARITFTDPASGIALLAPVSPVAPPATAEFQLAPDRIGAEIAVAGYSYGEALPAPVLTFGTLAAAEGLEGQQGLKRLALTALPGDAGGPVVDNTGAVLGLLLPATDDPARILPDGVSFAATGPAIAQALTAQGITLTQAARQGALPPEDLARHTARMTVLISCWE</sequence>
<dbReference type="EMBL" id="CP124535">
    <property type="protein sequence ID" value="WGV16266.1"/>
    <property type="molecule type" value="Genomic_DNA"/>
</dbReference>
<dbReference type="RefSeq" id="WP_281466441.1">
    <property type="nucleotide sequence ID" value="NZ_CP124535.1"/>
</dbReference>
<dbReference type="Proteomes" id="UP001230978">
    <property type="component" value="Chromosome"/>
</dbReference>
<evidence type="ECO:0000259" key="3">
    <source>
        <dbReference type="Pfam" id="PF01471"/>
    </source>
</evidence>
<feature type="region of interest" description="Disordered" evidence="1">
    <location>
        <begin position="107"/>
        <end position="151"/>
    </location>
</feature>
<feature type="domain" description="Peptidoglycan binding-like" evidence="3">
    <location>
        <begin position="156"/>
        <end position="205"/>
    </location>
</feature>
<evidence type="ECO:0000256" key="1">
    <source>
        <dbReference type="SAM" id="MobiDB-lite"/>
    </source>
</evidence>
<dbReference type="GO" id="GO:0008233">
    <property type="term" value="F:peptidase activity"/>
    <property type="evidence" value="ECO:0007669"/>
    <property type="project" value="UniProtKB-KW"/>
</dbReference>
<organism evidence="4 5">
    <name type="scientific">Fuscovulum ytuae</name>
    <dbReference type="NCBI Taxonomy" id="3042299"/>
    <lineage>
        <taxon>Bacteria</taxon>
        <taxon>Pseudomonadati</taxon>
        <taxon>Pseudomonadota</taxon>
        <taxon>Alphaproteobacteria</taxon>
        <taxon>Rhodobacterales</taxon>
        <taxon>Paracoccaceae</taxon>
        <taxon>Fuscovulum</taxon>
    </lineage>
</organism>